<organism evidence="2 3">
    <name type="scientific">Mucilaginibacter ginsenosidivorax</name>
    <dbReference type="NCBI Taxonomy" id="862126"/>
    <lineage>
        <taxon>Bacteria</taxon>
        <taxon>Pseudomonadati</taxon>
        <taxon>Bacteroidota</taxon>
        <taxon>Sphingobacteriia</taxon>
        <taxon>Sphingobacteriales</taxon>
        <taxon>Sphingobacteriaceae</taxon>
        <taxon>Mucilaginibacter</taxon>
    </lineage>
</organism>
<dbReference type="SUPFAM" id="SSF55797">
    <property type="entry name" value="PR-1-like"/>
    <property type="match status" value="1"/>
</dbReference>
<accession>A0A5B8W5Z8</accession>
<dbReference type="EMBL" id="CP042437">
    <property type="protein sequence ID" value="QEC78376.1"/>
    <property type="molecule type" value="Genomic_DNA"/>
</dbReference>
<dbReference type="AlphaFoldDB" id="A0A5B8W5Z8"/>
<dbReference type="InterPro" id="IPR014044">
    <property type="entry name" value="CAP_dom"/>
</dbReference>
<evidence type="ECO:0000259" key="1">
    <source>
        <dbReference type="Pfam" id="PF00188"/>
    </source>
</evidence>
<evidence type="ECO:0000313" key="3">
    <source>
        <dbReference type="Proteomes" id="UP000321362"/>
    </source>
</evidence>
<protein>
    <submittedName>
        <fullName evidence="2">CAP domain-containing protein</fullName>
    </submittedName>
</protein>
<name>A0A5B8W5Z8_9SPHI</name>
<dbReference type="PANTHER" id="PTHR31157:SF1">
    <property type="entry name" value="SCP DOMAIN-CONTAINING PROTEIN"/>
    <property type="match status" value="1"/>
</dbReference>
<dbReference type="OrthoDB" id="982527at2"/>
<reference evidence="2 3" key="1">
    <citation type="journal article" date="2013" name="J. Microbiol.">
        <title>Mucilaginibacter ginsenosidivorax sp. nov., with ginsenoside converting activity isolated from sediment.</title>
        <authorList>
            <person name="Kim J.K."/>
            <person name="Choi T.E."/>
            <person name="Liu Q.M."/>
            <person name="Park H.Y."/>
            <person name="Yi T.H."/>
            <person name="Yoon M.H."/>
            <person name="Kim S.C."/>
            <person name="Im W.T."/>
        </authorList>
    </citation>
    <scope>NUCLEOTIDE SEQUENCE [LARGE SCALE GENOMIC DNA]</scope>
    <source>
        <strain evidence="2 3">KHI28</strain>
    </source>
</reference>
<feature type="domain" description="SCP" evidence="1">
    <location>
        <begin position="54"/>
        <end position="158"/>
    </location>
</feature>
<gene>
    <name evidence="2" type="ORF">FSB76_21415</name>
</gene>
<dbReference type="CDD" id="cd05379">
    <property type="entry name" value="CAP_bacterial"/>
    <property type="match status" value="1"/>
</dbReference>
<dbReference type="Pfam" id="PF00188">
    <property type="entry name" value="CAP"/>
    <property type="match status" value="1"/>
</dbReference>
<sequence length="182" mass="20594">MSKSFLSTIYLVAILLICGKAFGQTQEFKSEFLSRINQTRARGCNCGDKYFPPAPPLTWNDKLFDAATGHAKDMAKRNYFSHTSKDGRSMEDRIVFAGYKFKGYKSFAIGENIAQGQQSIAEVMDGWFKSEGHCQNLMNPDFKEVGVAEYKSYWVQDFGGRTSFSADQQKLIKSGKYKLIQN</sequence>
<dbReference type="Proteomes" id="UP000321362">
    <property type="component" value="Chromosome"/>
</dbReference>
<dbReference type="PANTHER" id="PTHR31157">
    <property type="entry name" value="SCP DOMAIN-CONTAINING PROTEIN"/>
    <property type="match status" value="1"/>
</dbReference>
<proteinExistence type="predicted"/>
<dbReference type="InterPro" id="IPR035940">
    <property type="entry name" value="CAP_sf"/>
</dbReference>
<keyword evidence="3" id="KW-1185">Reference proteome</keyword>
<dbReference type="Gene3D" id="3.40.33.10">
    <property type="entry name" value="CAP"/>
    <property type="match status" value="1"/>
</dbReference>
<dbReference type="RefSeq" id="WP_147056950.1">
    <property type="nucleotide sequence ID" value="NZ_CP042437.1"/>
</dbReference>
<dbReference type="KEGG" id="mgk:FSB76_21415"/>
<evidence type="ECO:0000313" key="2">
    <source>
        <dbReference type="EMBL" id="QEC78376.1"/>
    </source>
</evidence>